<comment type="cofactor">
    <cofactor evidence="14">
        <name>Mg(2+)</name>
        <dbReference type="ChEBI" id="CHEBI:18420"/>
    </cofactor>
    <text evidence="14">Binds 2 magnesium ions. Also active with manganese.</text>
</comment>
<feature type="binding site" evidence="13">
    <location>
        <position position="254"/>
    </location>
    <ligand>
        <name>ATP</name>
        <dbReference type="ChEBI" id="CHEBI:30616"/>
    </ligand>
</feature>
<dbReference type="InterPro" id="IPR007010">
    <property type="entry name" value="PolA_pol_RNA-bd_dom"/>
</dbReference>
<evidence type="ECO:0000256" key="4">
    <source>
        <dbReference type="ARBA" id="ARBA00012388"/>
    </source>
</evidence>
<feature type="binding site" evidence="13">
    <location>
        <begin position="128"/>
        <end position="130"/>
    </location>
    <ligand>
        <name>ATP</name>
        <dbReference type="ChEBI" id="CHEBI:30616"/>
    </ligand>
</feature>
<organism evidence="19 20">
    <name type="scientific">Macrostomum lignano</name>
    <dbReference type="NCBI Taxonomy" id="282301"/>
    <lineage>
        <taxon>Eukaryota</taxon>
        <taxon>Metazoa</taxon>
        <taxon>Spiralia</taxon>
        <taxon>Lophotrochozoa</taxon>
        <taxon>Platyhelminthes</taxon>
        <taxon>Rhabditophora</taxon>
        <taxon>Macrostomorpha</taxon>
        <taxon>Macrostomida</taxon>
        <taxon>Macrostomidae</taxon>
        <taxon>Macrostomum</taxon>
    </lineage>
</organism>
<evidence type="ECO:0000256" key="3">
    <source>
        <dbReference type="ARBA" id="ARBA00010912"/>
    </source>
</evidence>
<feature type="binding site" evidence="13">
    <location>
        <begin position="263"/>
        <end position="264"/>
    </location>
    <ligand>
        <name>ATP</name>
        <dbReference type="ChEBI" id="CHEBI:30616"/>
    </ligand>
</feature>
<feature type="binding site" evidence="14">
    <location>
        <position position="128"/>
    </location>
    <ligand>
        <name>Mg(2+)</name>
        <dbReference type="ChEBI" id="CHEBI:18420"/>
        <label>1</label>
        <note>catalytic</note>
    </ligand>
</feature>
<dbReference type="AlphaFoldDB" id="A0A267E134"/>
<dbReference type="InterPro" id="IPR014492">
    <property type="entry name" value="PolyA_polymerase"/>
</dbReference>
<keyword evidence="9 13" id="KW-0067">ATP-binding</keyword>
<evidence type="ECO:0000256" key="15">
    <source>
        <dbReference type="SAM" id="MobiDB-lite"/>
    </source>
</evidence>
<evidence type="ECO:0000256" key="1">
    <source>
        <dbReference type="ARBA" id="ARBA00001936"/>
    </source>
</evidence>
<proteinExistence type="inferred from homology"/>
<evidence type="ECO:0000259" key="17">
    <source>
        <dbReference type="Pfam" id="PF04928"/>
    </source>
</evidence>
<feature type="compositionally biased region" description="Low complexity" evidence="15">
    <location>
        <begin position="573"/>
        <end position="590"/>
    </location>
</feature>
<keyword evidence="5" id="KW-0507">mRNA processing</keyword>
<evidence type="ECO:0000256" key="6">
    <source>
        <dbReference type="ARBA" id="ARBA00022679"/>
    </source>
</evidence>
<keyword evidence="11" id="KW-0539">Nucleus</keyword>
<dbReference type="FunFam" id="3.30.460.10:FF:000002">
    <property type="entry name" value="Poly(A) polymerase alpha, putative"/>
    <property type="match status" value="1"/>
</dbReference>
<name>A0A267E134_9PLAT</name>
<keyword evidence="10 14" id="KW-0460">Magnesium</keyword>
<dbReference type="STRING" id="282301.A0A267E134"/>
<evidence type="ECO:0000313" key="19">
    <source>
        <dbReference type="EMBL" id="PAA55258.1"/>
    </source>
</evidence>
<sequence length="620" mass="68950">LLLLLANQPVFTQFSPKQHLSYGRHISAAAEPALPGVTSPLSLAGPTEDDLKETRYLEDMLIRMEVFESGEGMMLRSSTLLFLQTLACEWIREIALIKSIPSHVAETVGGKIFAFGSYRLGVNSRGADVDAVLVSPRFVERHEFFEQFPARLKEHPDCSELHAVSDAFVPVIKMTFRSVDIDLLFAKLDLPTIPDDIDLRANTETLLRNMDEQCVRSINGCRVTDEILHQVPNPENFRVALKVIRIWAKKRGIYSNAMGFLGGVSWAILLARIAQLYPNAAPNVLIMRFFYVLTRWDWPKPVELCELTPPNLHFPEWDPRTNLKDKYHLMPIITPVYPRQNSTYNVSHSTKQVILDELERGRQITSDILFKRKTWEDLLQSKNFFESYKHFVIVIASSDTAELHLDFHGLVESQLRKLVLSFEQNGAIARAHVNTKSYGRSSDSDPQHVSKWIIGIMFRKIADAGKKLNVDLTYDISNFIKQINSMTASSQLHLNVEYSRPKGLMQFLPKSEHPLLIRKHASKAGGADKQSAQQSKPPQPSRQSSAQAAASGDDSPSSSSAQAQSKRPHSPTAVVSAVDAANSASVESAATTDSVGPDGDTDVGAQAAKRPALSLDAEAS</sequence>
<feature type="binding site" evidence="14">
    <location>
        <position position="130"/>
    </location>
    <ligand>
        <name>Mg(2+)</name>
        <dbReference type="ChEBI" id="CHEBI:18420"/>
        <label>1</label>
        <note>catalytic</note>
    </ligand>
</feature>
<dbReference type="PANTHER" id="PTHR10682:SF10">
    <property type="entry name" value="POLYNUCLEOTIDE ADENYLYLTRANSFERASE"/>
    <property type="match status" value="1"/>
</dbReference>
<dbReference type="Pfam" id="PF20750">
    <property type="entry name" value="PAP_NTPase"/>
    <property type="match status" value="1"/>
</dbReference>
<dbReference type="EMBL" id="NIVC01002779">
    <property type="protein sequence ID" value="PAA55258.1"/>
    <property type="molecule type" value="Genomic_DNA"/>
</dbReference>
<dbReference type="GO" id="GO:0005634">
    <property type="term" value="C:nucleus"/>
    <property type="evidence" value="ECO:0007669"/>
    <property type="project" value="UniProtKB-SubCell"/>
</dbReference>
<comment type="cofactor">
    <cofactor evidence="1">
        <name>Mn(2+)</name>
        <dbReference type="ChEBI" id="CHEBI:29035"/>
    </cofactor>
</comment>
<feature type="non-terminal residue" evidence="19">
    <location>
        <position position="1"/>
    </location>
</feature>
<dbReference type="InterPro" id="IPR043519">
    <property type="entry name" value="NT_sf"/>
</dbReference>
<dbReference type="FunFam" id="1.10.1410.10:FF:000001">
    <property type="entry name" value="Putative poly(A) polymerase gamma"/>
    <property type="match status" value="1"/>
</dbReference>
<dbReference type="PANTHER" id="PTHR10682">
    <property type="entry name" value="POLY A POLYMERASE"/>
    <property type="match status" value="1"/>
</dbReference>
<dbReference type="Gene3D" id="3.30.460.10">
    <property type="entry name" value="Beta Polymerase, domain 2"/>
    <property type="match status" value="1"/>
</dbReference>
<dbReference type="SUPFAM" id="SSF81631">
    <property type="entry name" value="PAP/OAS1 substrate-binding domain"/>
    <property type="match status" value="1"/>
</dbReference>
<feature type="binding site" evidence="14">
    <location>
        <position position="128"/>
    </location>
    <ligand>
        <name>Mg(2+)</name>
        <dbReference type="ChEBI" id="CHEBI:18420"/>
        <label>2</label>
        <note>catalytic</note>
    </ligand>
</feature>
<accession>A0A267E134</accession>
<feature type="domain" description="Poly(A) polymerase nucleotidyltransferase" evidence="18">
    <location>
        <begin position="36"/>
        <end position="231"/>
    </location>
</feature>
<feature type="binding site" evidence="14">
    <location>
        <position position="182"/>
    </location>
    <ligand>
        <name>Mg(2+)</name>
        <dbReference type="ChEBI" id="CHEBI:18420"/>
        <label>2</label>
        <note>catalytic</note>
    </ligand>
</feature>
<dbReference type="GO" id="GO:1990817">
    <property type="term" value="F:poly(A) RNA polymerase activity"/>
    <property type="evidence" value="ECO:0007669"/>
    <property type="project" value="UniProtKB-EC"/>
</dbReference>
<comment type="caution">
    <text evidence="19">The sequence shown here is derived from an EMBL/GenBank/DDBJ whole genome shotgun (WGS) entry which is preliminary data.</text>
</comment>
<dbReference type="InterPro" id="IPR048840">
    <property type="entry name" value="PolA_pol_NTPase"/>
</dbReference>
<feature type="binding site" evidence="14">
    <location>
        <position position="130"/>
    </location>
    <ligand>
        <name>Mg(2+)</name>
        <dbReference type="ChEBI" id="CHEBI:18420"/>
        <label>2</label>
        <note>catalytic</note>
    </ligand>
</feature>
<feature type="region of interest" description="Disordered" evidence="15">
    <location>
        <begin position="521"/>
        <end position="620"/>
    </location>
</feature>
<dbReference type="CDD" id="cd05402">
    <property type="entry name" value="NT_PAP_TUTase"/>
    <property type="match status" value="1"/>
</dbReference>
<dbReference type="OrthoDB" id="412748at2759"/>
<comment type="subcellular location">
    <subcellularLocation>
        <location evidence="2">Nucleus</location>
    </subcellularLocation>
</comment>
<dbReference type="EC" id="2.7.7.19" evidence="4"/>
<evidence type="ECO:0000256" key="11">
    <source>
        <dbReference type="ARBA" id="ARBA00023242"/>
    </source>
</evidence>
<evidence type="ECO:0000259" key="16">
    <source>
        <dbReference type="Pfam" id="PF04926"/>
    </source>
</evidence>
<keyword evidence="8 13" id="KW-0547">Nucleotide-binding</keyword>
<evidence type="ECO:0000256" key="8">
    <source>
        <dbReference type="ARBA" id="ARBA00022741"/>
    </source>
</evidence>
<keyword evidence="20" id="KW-1185">Reference proteome</keyword>
<dbReference type="GO" id="GO:0003723">
    <property type="term" value="F:RNA binding"/>
    <property type="evidence" value="ECO:0007669"/>
    <property type="project" value="InterPro"/>
</dbReference>
<evidence type="ECO:0000259" key="18">
    <source>
        <dbReference type="Pfam" id="PF20750"/>
    </source>
</evidence>
<evidence type="ECO:0000256" key="10">
    <source>
        <dbReference type="ARBA" id="ARBA00022842"/>
    </source>
</evidence>
<comment type="catalytic activity">
    <reaction evidence="12">
        <text>RNA(n) + ATP = RNA(n)-3'-adenine ribonucleotide + diphosphate</text>
        <dbReference type="Rhea" id="RHEA:11332"/>
        <dbReference type="Rhea" id="RHEA-COMP:14527"/>
        <dbReference type="Rhea" id="RHEA-COMP:17347"/>
        <dbReference type="ChEBI" id="CHEBI:30616"/>
        <dbReference type="ChEBI" id="CHEBI:33019"/>
        <dbReference type="ChEBI" id="CHEBI:140395"/>
        <dbReference type="ChEBI" id="CHEBI:173115"/>
        <dbReference type="EC" id="2.7.7.19"/>
    </reaction>
</comment>
<gene>
    <name evidence="19" type="ORF">BOX15_Mlig028678g2</name>
</gene>
<dbReference type="Pfam" id="PF04926">
    <property type="entry name" value="PAP_RNA-bind"/>
    <property type="match status" value="1"/>
</dbReference>
<dbReference type="SUPFAM" id="SSF55003">
    <property type="entry name" value="PAP/Archaeal CCA-adding enzyme, C-terminal domain"/>
    <property type="match status" value="1"/>
</dbReference>
<feature type="binding site" evidence="13">
    <location>
        <begin position="115"/>
        <end position="117"/>
    </location>
    <ligand>
        <name>ATP</name>
        <dbReference type="ChEBI" id="CHEBI:30616"/>
    </ligand>
</feature>
<dbReference type="InterPro" id="IPR011068">
    <property type="entry name" value="NuclTrfase_I-like_C"/>
</dbReference>
<feature type="compositionally biased region" description="Low complexity" evidence="15">
    <location>
        <begin position="530"/>
        <end position="565"/>
    </location>
</feature>
<evidence type="ECO:0000256" key="9">
    <source>
        <dbReference type="ARBA" id="ARBA00022840"/>
    </source>
</evidence>
<evidence type="ECO:0000313" key="20">
    <source>
        <dbReference type="Proteomes" id="UP000215902"/>
    </source>
</evidence>
<feature type="binding site" evidence="13">
    <location>
        <position position="182"/>
    </location>
    <ligand>
        <name>ATP</name>
        <dbReference type="ChEBI" id="CHEBI:30616"/>
    </ligand>
</feature>
<comment type="similarity">
    <text evidence="3">Belongs to the poly(A) polymerase family.</text>
</comment>
<dbReference type="InterPro" id="IPR007012">
    <property type="entry name" value="PolA_pol_cen_dom"/>
</dbReference>
<feature type="domain" description="Poly(A) polymerase RNA-binding" evidence="16">
    <location>
        <begin position="383"/>
        <end position="442"/>
    </location>
</feature>
<protein>
    <recommendedName>
        <fullName evidence="4">polynucleotide adenylyltransferase</fullName>
        <ecNumber evidence="4">2.7.7.19</ecNumber>
    </recommendedName>
</protein>
<evidence type="ECO:0000256" key="12">
    <source>
        <dbReference type="ARBA" id="ARBA00048830"/>
    </source>
</evidence>
<dbReference type="SUPFAM" id="SSF81301">
    <property type="entry name" value="Nucleotidyltransferase"/>
    <property type="match status" value="1"/>
</dbReference>
<evidence type="ECO:0000256" key="5">
    <source>
        <dbReference type="ARBA" id="ARBA00022664"/>
    </source>
</evidence>
<feature type="domain" description="Poly(A) polymerase central" evidence="17">
    <location>
        <begin position="236"/>
        <end position="380"/>
    </location>
</feature>
<dbReference type="Pfam" id="PF04928">
    <property type="entry name" value="PAP_central"/>
    <property type="match status" value="1"/>
</dbReference>
<evidence type="ECO:0000256" key="14">
    <source>
        <dbReference type="PIRSR" id="PIRSR018425-2"/>
    </source>
</evidence>
<dbReference type="PIRSF" id="PIRSF018425">
    <property type="entry name" value="PolyA_polymerase"/>
    <property type="match status" value="1"/>
</dbReference>
<evidence type="ECO:0000256" key="7">
    <source>
        <dbReference type="ARBA" id="ARBA00022723"/>
    </source>
</evidence>
<evidence type="ECO:0000256" key="13">
    <source>
        <dbReference type="PIRSR" id="PIRSR018425-1"/>
    </source>
</evidence>
<dbReference type="GO" id="GO:0031123">
    <property type="term" value="P:RNA 3'-end processing"/>
    <property type="evidence" value="ECO:0007669"/>
    <property type="project" value="InterPro"/>
</dbReference>
<keyword evidence="7 14" id="KW-0479">Metal-binding</keyword>
<reference evidence="19 20" key="1">
    <citation type="submission" date="2017-06" db="EMBL/GenBank/DDBJ databases">
        <title>A platform for efficient transgenesis in Macrostomum lignano, a flatworm model organism for stem cell research.</title>
        <authorList>
            <person name="Berezikov E."/>
        </authorList>
    </citation>
    <scope>NUCLEOTIDE SEQUENCE [LARGE SCALE GENOMIC DNA]</scope>
    <source>
        <strain evidence="19">DV1</strain>
        <tissue evidence="19">Whole organism</tissue>
    </source>
</reference>
<evidence type="ECO:0000256" key="2">
    <source>
        <dbReference type="ARBA" id="ARBA00004123"/>
    </source>
</evidence>
<dbReference type="GO" id="GO:0005524">
    <property type="term" value="F:ATP binding"/>
    <property type="evidence" value="ECO:0007669"/>
    <property type="project" value="UniProtKB-KW"/>
</dbReference>
<dbReference type="Gene3D" id="3.30.70.590">
    <property type="entry name" value="Poly(A) polymerase predicted RNA binding domain"/>
    <property type="match status" value="1"/>
</dbReference>
<dbReference type="Proteomes" id="UP000215902">
    <property type="component" value="Unassembled WGS sequence"/>
</dbReference>
<dbReference type="GO" id="GO:0046872">
    <property type="term" value="F:metal ion binding"/>
    <property type="evidence" value="ECO:0007669"/>
    <property type="project" value="UniProtKB-KW"/>
</dbReference>
<dbReference type="GO" id="GO:0006397">
    <property type="term" value="P:mRNA processing"/>
    <property type="evidence" value="ECO:0007669"/>
    <property type="project" value="UniProtKB-KW"/>
</dbReference>
<keyword evidence="6" id="KW-0808">Transferase</keyword>
<dbReference type="Gene3D" id="1.10.1410.10">
    <property type="match status" value="1"/>
</dbReference>